<comment type="caution">
    <text evidence="1">The sequence shown here is derived from an EMBL/GenBank/DDBJ whole genome shotgun (WGS) entry which is preliminary data.</text>
</comment>
<keyword evidence="2" id="KW-1185">Reference proteome</keyword>
<organism evidence="1 2">
    <name type="scientific">Persea americana</name>
    <name type="common">Avocado</name>
    <dbReference type="NCBI Taxonomy" id="3435"/>
    <lineage>
        <taxon>Eukaryota</taxon>
        <taxon>Viridiplantae</taxon>
        <taxon>Streptophyta</taxon>
        <taxon>Embryophyta</taxon>
        <taxon>Tracheophyta</taxon>
        <taxon>Spermatophyta</taxon>
        <taxon>Magnoliopsida</taxon>
        <taxon>Magnoliidae</taxon>
        <taxon>Laurales</taxon>
        <taxon>Lauraceae</taxon>
        <taxon>Persea</taxon>
    </lineage>
</organism>
<reference evidence="1 2" key="1">
    <citation type="journal article" date="2022" name="Hortic Res">
        <title>A haplotype resolved chromosomal level avocado genome allows analysis of novel avocado genes.</title>
        <authorList>
            <person name="Nath O."/>
            <person name="Fletcher S.J."/>
            <person name="Hayward A."/>
            <person name="Shaw L.M."/>
            <person name="Masouleh A.K."/>
            <person name="Furtado A."/>
            <person name="Henry R.J."/>
            <person name="Mitter N."/>
        </authorList>
    </citation>
    <scope>NUCLEOTIDE SEQUENCE [LARGE SCALE GENOMIC DNA]</scope>
    <source>
        <strain evidence="2">cv. Hass</strain>
    </source>
</reference>
<evidence type="ECO:0000313" key="2">
    <source>
        <dbReference type="Proteomes" id="UP001234297"/>
    </source>
</evidence>
<name>A0ACC2MZE1_PERAE</name>
<protein>
    <submittedName>
        <fullName evidence="1">Uncharacterized protein</fullName>
    </submittedName>
</protein>
<proteinExistence type="predicted"/>
<gene>
    <name evidence="1" type="ORF">MRB53_004165</name>
</gene>
<evidence type="ECO:0000313" key="1">
    <source>
        <dbReference type="EMBL" id="KAJ8651142.1"/>
    </source>
</evidence>
<accession>A0ACC2MZE1</accession>
<sequence length="90" mass="10317">MHLWPSLRIRESFKLNYLVKLEWNLQRMKAEKQSQDSRNKLLENQGDSEVIGKSTSIAHGISDFCSAFLMIASCCYCCFCCGACNDQEEN</sequence>
<dbReference type="Proteomes" id="UP001234297">
    <property type="component" value="Chromosome 1"/>
</dbReference>
<dbReference type="EMBL" id="CM056809">
    <property type="protein sequence ID" value="KAJ8651142.1"/>
    <property type="molecule type" value="Genomic_DNA"/>
</dbReference>